<dbReference type="Proteomes" id="UP000051236">
    <property type="component" value="Unassembled WGS sequence"/>
</dbReference>
<evidence type="ECO:0008006" key="3">
    <source>
        <dbReference type="Google" id="ProtNLM"/>
    </source>
</evidence>
<evidence type="ECO:0000313" key="1">
    <source>
        <dbReference type="EMBL" id="KRM31031.1"/>
    </source>
</evidence>
<accession>X0QLV7</accession>
<dbReference type="PATRIC" id="fig|1423734.3.peg.1047"/>
<evidence type="ECO:0000313" key="2">
    <source>
        <dbReference type="Proteomes" id="UP000051236"/>
    </source>
</evidence>
<gene>
    <name evidence="1" type="ORF">FC83_GL001032</name>
</gene>
<dbReference type="EMBL" id="AZGA01000084">
    <property type="protein sequence ID" value="KRM31031.1"/>
    <property type="molecule type" value="Genomic_DNA"/>
</dbReference>
<comment type="caution">
    <text evidence="1">The sequence shown here is derived from an EMBL/GenBank/DDBJ whole genome shotgun (WGS) entry which is preliminary data.</text>
</comment>
<name>X0QLV7_9LACO</name>
<reference evidence="1 2" key="1">
    <citation type="journal article" date="2015" name="Genome Announc.">
        <title>Expanding the biotechnology potential of lactobacilli through comparative genomics of 213 strains and associated genera.</title>
        <authorList>
            <person name="Sun Z."/>
            <person name="Harris H.M."/>
            <person name="McCann A."/>
            <person name="Guo C."/>
            <person name="Argimon S."/>
            <person name="Zhang W."/>
            <person name="Yang X."/>
            <person name="Jeffery I.B."/>
            <person name="Cooney J.C."/>
            <person name="Kagawa T.F."/>
            <person name="Liu W."/>
            <person name="Song Y."/>
            <person name="Salvetti E."/>
            <person name="Wrobel A."/>
            <person name="Rasinkangas P."/>
            <person name="Parkhill J."/>
            <person name="Rea M.C."/>
            <person name="O'Sullivan O."/>
            <person name="Ritari J."/>
            <person name="Douillard F.P."/>
            <person name="Paul Ross R."/>
            <person name="Yang R."/>
            <person name="Briner A.E."/>
            <person name="Felis G.E."/>
            <person name="de Vos W.M."/>
            <person name="Barrangou R."/>
            <person name="Klaenhammer T.R."/>
            <person name="Caufield P.W."/>
            <person name="Cui Y."/>
            <person name="Zhang H."/>
            <person name="O'Toole P.W."/>
        </authorList>
    </citation>
    <scope>NUCLEOTIDE SEQUENCE [LARGE SCALE GENOMIC DNA]</scope>
    <source>
        <strain evidence="1 2">DSM 18527</strain>
    </source>
</reference>
<dbReference type="AlphaFoldDB" id="X0QLV7"/>
<dbReference type="Pfam" id="PF08876">
    <property type="entry name" value="DUF1836"/>
    <property type="match status" value="1"/>
</dbReference>
<proteinExistence type="predicted"/>
<dbReference type="PANTHER" id="PTHR40056:SF1">
    <property type="entry name" value="DUF1836 DOMAIN-CONTAINING PROTEIN"/>
    <property type="match status" value="1"/>
</dbReference>
<sequence length="176" mass="19469">MTQQALKLPLWADLPAFDLHLDQLLLLVNEYVAPISGEVVTKTMLHNYFKLKIIVPPVKKRYGRVQLAGAIVVALLKSVFALGEIKQGFDVVAKGHAPQKAYDNFAEIFNRQTSANTQQVAPHISATSKDVVDQLTQVQYAAVQAVLYWLAAKSQLHDLVVPAKAAQDKNDQRPDV</sequence>
<keyword evidence="2" id="KW-1185">Reference proteome</keyword>
<dbReference type="PANTHER" id="PTHR40056">
    <property type="entry name" value="HYPOTHETICAL CYTOSOLIC PROTEIN"/>
    <property type="match status" value="1"/>
</dbReference>
<organism evidence="1 2">
    <name type="scientific">Agrilactobacillus composti DSM 18527 = JCM 14202</name>
    <dbReference type="NCBI Taxonomy" id="1423734"/>
    <lineage>
        <taxon>Bacteria</taxon>
        <taxon>Bacillati</taxon>
        <taxon>Bacillota</taxon>
        <taxon>Bacilli</taxon>
        <taxon>Lactobacillales</taxon>
        <taxon>Lactobacillaceae</taxon>
        <taxon>Agrilactobacillus</taxon>
    </lineage>
</organism>
<dbReference type="RefSeq" id="WP_235184254.1">
    <property type="nucleotide sequence ID" value="NZ_AZGA01000084.1"/>
</dbReference>
<dbReference type="eggNOG" id="COG0789">
    <property type="taxonomic scope" value="Bacteria"/>
</dbReference>
<protein>
    <recommendedName>
        <fullName evidence="3">BS ykrK family protein</fullName>
    </recommendedName>
</protein>
<dbReference type="STRING" id="1423734.FC83_GL001032"/>
<dbReference type="InterPro" id="IPR014975">
    <property type="entry name" value="DUF1836"/>
</dbReference>